<feature type="compositionally biased region" description="Polar residues" evidence="6">
    <location>
        <begin position="27"/>
        <end position="47"/>
    </location>
</feature>
<evidence type="ECO:0000313" key="10">
    <source>
        <dbReference type="Proteomes" id="UP001146505"/>
    </source>
</evidence>
<keyword evidence="10" id="KW-1185">Reference proteome</keyword>
<dbReference type="PANTHER" id="PTHR36115">
    <property type="entry name" value="PROLINE-RICH ANTIGEN HOMOLOG-RELATED"/>
    <property type="match status" value="1"/>
</dbReference>
<comment type="caution">
    <text evidence="9">The sequence shown here is derived from an EMBL/GenBank/DDBJ whole genome shotgun (WGS) entry which is preliminary data.</text>
</comment>
<gene>
    <name evidence="9" type="ORF">L8U58_01430</name>
</gene>
<dbReference type="AlphaFoldDB" id="A0A9X3M627"/>
<feature type="transmembrane region" description="Helical" evidence="7">
    <location>
        <begin position="97"/>
        <end position="121"/>
    </location>
</feature>
<dbReference type="EMBL" id="JAKMUV010000001">
    <property type="protein sequence ID" value="MCZ9304208.1"/>
    <property type="molecule type" value="Genomic_DNA"/>
</dbReference>
<evidence type="ECO:0000313" key="9">
    <source>
        <dbReference type="EMBL" id="MCZ9304208.1"/>
    </source>
</evidence>
<feature type="transmembrane region" description="Helical" evidence="7">
    <location>
        <begin position="141"/>
        <end position="162"/>
    </location>
</feature>
<keyword evidence="2" id="KW-1003">Cell membrane</keyword>
<keyword evidence="5 7" id="KW-0472">Membrane</keyword>
<keyword evidence="3 7" id="KW-0812">Transmembrane</keyword>
<evidence type="ECO:0000256" key="5">
    <source>
        <dbReference type="ARBA" id="ARBA00023136"/>
    </source>
</evidence>
<evidence type="ECO:0000259" key="8">
    <source>
        <dbReference type="Pfam" id="PF06271"/>
    </source>
</evidence>
<keyword evidence="4 7" id="KW-1133">Transmembrane helix</keyword>
<dbReference type="RefSeq" id="WP_230580674.1">
    <property type="nucleotide sequence ID" value="NZ_JAKMUV010000001.1"/>
</dbReference>
<organism evidence="9 10">
    <name type="scientific">Corynebacterium macclintockiae</name>
    <dbReference type="NCBI Taxonomy" id="2913501"/>
    <lineage>
        <taxon>Bacteria</taxon>
        <taxon>Bacillati</taxon>
        <taxon>Actinomycetota</taxon>
        <taxon>Actinomycetes</taxon>
        <taxon>Mycobacteriales</taxon>
        <taxon>Corynebacteriaceae</taxon>
        <taxon>Corynebacterium</taxon>
    </lineage>
</organism>
<proteinExistence type="predicted"/>
<dbReference type="GeneID" id="301812186"/>
<feature type="compositionally biased region" description="Low complexity" evidence="6">
    <location>
        <begin position="1"/>
        <end position="12"/>
    </location>
</feature>
<dbReference type="Proteomes" id="UP001146505">
    <property type="component" value="Unassembled WGS sequence"/>
</dbReference>
<protein>
    <submittedName>
        <fullName evidence="9">RDD family protein</fullName>
    </submittedName>
</protein>
<evidence type="ECO:0000256" key="2">
    <source>
        <dbReference type="ARBA" id="ARBA00022475"/>
    </source>
</evidence>
<evidence type="ECO:0000256" key="4">
    <source>
        <dbReference type="ARBA" id="ARBA00022989"/>
    </source>
</evidence>
<evidence type="ECO:0000256" key="6">
    <source>
        <dbReference type="SAM" id="MobiDB-lite"/>
    </source>
</evidence>
<feature type="transmembrane region" description="Helical" evidence="7">
    <location>
        <begin position="202"/>
        <end position="227"/>
    </location>
</feature>
<dbReference type="Pfam" id="PF06271">
    <property type="entry name" value="RDD"/>
    <property type="match status" value="1"/>
</dbReference>
<dbReference type="GO" id="GO:0005886">
    <property type="term" value="C:plasma membrane"/>
    <property type="evidence" value="ECO:0007669"/>
    <property type="project" value="UniProtKB-SubCell"/>
</dbReference>
<accession>A0A9X3M627</accession>
<evidence type="ECO:0000256" key="1">
    <source>
        <dbReference type="ARBA" id="ARBA00004651"/>
    </source>
</evidence>
<feature type="region of interest" description="Disordered" evidence="6">
    <location>
        <begin position="1"/>
        <end position="47"/>
    </location>
</feature>
<feature type="domain" description="RDD" evidence="8">
    <location>
        <begin position="91"/>
        <end position="246"/>
    </location>
</feature>
<sequence>MSNNYPNNSNPNGDLPGYNDYAGGNAGESNPFNQGNPYEQAGSYDQSVGNGYGGNNYGAVNNNQYGAPAFPNAPAFNDAPGNAPLLGNGRPGAWKRFLGLFLDSLLILIPAIILVFVIGGQDFMDWVEASSSANPGETPSVPYPTAKMAIANVLTAILWFVYRVFMESNKGGTFGKMAIGARVVSANGQNITPIDSMKRNSWYFLAVIFNFIPTVGAFLMLAVYIAVGVSIGTNSQKQSFTDKLANAYVVNK</sequence>
<comment type="subcellular location">
    <subcellularLocation>
        <location evidence="1">Cell membrane</location>
        <topology evidence="1">Multi-pass membrane protein</topology>
    </subcellularLocation>
</comment>
<evidence type="ECO:0000256" key="7">
    <source>
        <dbReference type="SAM" id="Phobius"/>
    </source>
</evidence>
<evidence type="ECO:0000256" key="3">
    <source>
        <dbReference type="ARBA" id="ARBA00022692"/>
    </source>
</evidence>
<name>A0A9X3M627_9CORY</name>
<dbReference type="InterPro" id="IPR010432">
    <property type="entry name" value="RDD"/>
</dbReference>
<reference evidence="9" key="1">
    <citation type="submission" date="2022-02" db="EMBL/GenBank/DDBJ databases">
        <title>Corynebacterium sp. from urogenital microbiome.</title>
        <authorList>
            <person name="Cappelli E.A."/>
            <person name="Ribeiro T.G."/>
            <person name="Peixe L."/>
        </authorList>
    </citation>
    <scope>NUCLEOTIDE SEQUENCE</scope>
    <source>
        <strain evidence="9">C9Ua_112</strain>
    </source>
</reference>
<dbReference type="InterPro" id="IPR051791">
    <property type="entry name" value="Pra-immunoreactive"/>
</dbReference>